<dbReference type="GO" id="GO:0005634">
    <property type="term" value="C:nucleus"/>
    <property type="evidence" value="ECO:0007669"/>
    <property type="project" value="TreeGrafter"/>
</dbReference>
<dbReference type="OrthoDB" id="407609at2759"/>
<dbReference type="EMBL" id="VWRR01000010">
    <property type="protein sequence ID" value="KAF6002425.1"/>
    <property type="molecule type" value="Genomic_DNA"/>
</dbReference>
<protein>
    <submittedName>
        <fullName evidence="2">Lariat debranching enzyme</fullName>
    </submittedName>
</protein>
<dbReference type="PANTHER" id="PTHR12849">
    <property type="entry name" value="RNA LARIAT DEBRANCHING ENZYME"/>
    <property type="match status" value="1"/>
</dbReference>
<gene>
    <name evidence="2" type="primary">DBR1</name>
    <name evidence="2" type="ORF">F1559_002001</name>
</gene>
<sequence>MVWIGVAGCVHGRLDFLYEHFLDQIRERQIECKLLLCCGDFQSTRDEADLDSMECPPKYRTLGDFPKYYSGERLAPCLTIFVGGNHEASRYLQELPLGGWVAPRIFYLGRTGILRLEGSGFRIGGISGIYHRKDYLRPRDEAMPLSGPNLRSVYRFRKYEWRLLLHALQWNALDIEERSSADTREPHAGCDVFLSHDWPRGVMAHGDCSSLWKRKPWMRDEYHRGVDGAPALKELLESSAAPRYWFAAHRHCHYVAHTSNGTCFTALDQTLPGCTFLTFFELPGTAPDDLASSIELDPQWLRCLQRHFGGSQCPISPITLATLERIFQSTRTIQPAEATHRTEGQVFPQNPQTAHILEQIGVPWESLYASTAAPDAI</sequence>
<dbReference type="Pfam" id="PF00149">
    <property type="entry name" value="Metallophos"/>
    <property type="match status" value="1"/>
</dbReference>
<dbReference type="GO" id="GO:0000398">
    <property type="term" value="P:mRNA splicing, via spliceosome"/>
    <property type="evidence" value="ECO:0007669"/>
    <property type="project" value="TreeGrafter"/>
</dbReference>
<name>A0A7J7IH53_9RHOD</name>
<proteinExistence type="predicted"/>
<dbReference type="Gene3D" id="3.60.21.10">
    <property type="match status" value="1"/>
</dbReference>
<reference evidence="2 3" key="1">
    <citation type="journal article" date="2020" name="J. Phycol.">
        <title>Comparative genome analysis reveals Cyanidiococcus gen. nov., a new extremophilic red algal genus sister to Cyanidioschyzon (Cyanidioschyzonaceae, Rhodophyta).</title>
        <authorList>
            <person name="Liu S.-L."/>
            <person name="Chiang Y.-R."/>
            <person name="Yoon H.S."/>
            <person name="Fu H.-Y."/>
        </authorList>
    </citation>
    <scope>NUCLEOTIDE SEQUENCE [LARGE SCALE GENOMIC DNA]</scope>
    <source>
        <strain evidence="2 3">THAL066</strain>
    </source>
</reference>
<feature type="domain" description="Calcineurin-like phosphoesterase" evidence="1">
    <location>
        <begin position="4"/>
        <end position="252"/>
    </location>
</feature>
<dbReference type="InterPro" id="IPR029052">
    <property type="entry name" value="Metallo-depent_PP-like"/>
</dbReference>
<organism evidence="2 3">
    <name type="scientific">Cyanidiococcus yangmingshanensis</name>
    <dbReference type="NCBI Taxonomy" id="2690220"/>
    <lineage>
        <taxon>Eukaryota</taxon>
        <taxon>Rhodophyta</taxon>
        <taxon>Bangiophyceae</taxon>
        <taxon>Cyanidiales</taxon>
        <taxon>Cyanidiaceae</taxon>
        <taxon>Cyanidiococcus</taxon>
    </lineage>
</organism>
<evidence type="ECO:0000313" key="3">
    <source>
        <dbReference type="Proteomes" id="UP000530660"/>
    </source>
</evidence>
<dbReference type="Proteomes" id="UP000530660">
    <property type="component" value="Unassembled WGS sequence"/>
</dbReference>
<comment type="caution">
    <text evidence="2">The sequence shown here is derived from an EMBL/GenBank/DDBJ whole genome shotgun (WGS) entry which is preliminary data.</text>
</comment>
<dbReference type="PANTHER" id="PTHR12849:SF0">
    <property type="entry name" value="LARIAT DEBRANCHING ENZYME"/>
    <property type="match status" value="1"/>
</dbReference>
<evidence type="ECO:0000259" key="1">
    <source>
        <dbReference type="Pfam" id="PF00149"/>
    </source>
</evidence>
<evidence type="ECO:0000313" key="2">
    <source>
        <dbReference type="EMBL" id="KAF6002425.1"/>
    </source>
</evidence>
<dbReference type="GO" id="GO:0008419">
    <property type="term" value="F:RNA lariat debranching enzyme activity"/>
    <property type="evidence" value="ECO:0007669"/>
    <property type="project" value="TreeGrafter"/>
</dbReference>
<dbReference type="InterPro" id="IPR004843">
    <property type="entry name" value="Calcineurin-like_PHP"/>
</dbReference>
<accession>A0A7J7IH53</accession>
<dbReference type="SUPFAM" id="SSF56300">
    <property type="entry name" value="Metallo-dependent phosphatases"/>
    <property type="match status" value="1"/>
</dbReference>
<dbReference type="AlphaFoldDB" id="A0A7J7IH53"/>
<keyword evidence="3" id="KW-1185">Reference proteome</keyword>